<proteinExistence type="predicted"/>
<evidence type="ECO:0000313" key="1">
    <source>
        <dbReference type="EMBL" id="RUT78158.1"/>
    </source>
</evidence>
<keyword evidence="2" id="KW-1185">Reference proteome</keyword>
<comment type="caution">
    <text evidence="1">The sequence shown here is derived from an EMBL/GenBank/DDBJ whole genome shotgun (WGS) entry which is preliminary data.</text>
</comment>
<sequence>MAKLLNDGMSSQVHISNSNRHVRLCKQTKGTEVLVDAMTPKISTLKEKYAATLGQKENRDAAYDSLVFNDAVLDDQIRSTSDIAKQYDRENPGRPVHKLLFPDGGYTSVLRSSYAKKANTAEEIIERIKSLGEEHPLASQIIHLTESIAKVRSSITALQQANTNVRTAIANEEVAQANLRQQYEFNYLDAIKMFGKTFANRLFPQTVSKKKIEEDVTIIDA</sequence>
<gene>
    <name evidence="1" type="ORF">DLK05_09950</name>
</gene>
<evidence type="ECO:0000313" key="2">
    <source>
        <dbReference type="Proteomes" id="UP000282985"/>
    </source>
</evidence>
<name>A0A434AUY1_9BACT</name>
<dbReference type="AlphaFoldDB" id="A0A434AUY1"/>
<dbReference type="OrthoDB" id="1121007at2"/>
<dbReference type="Proteomes" id="UP000282985">
    <property type="component" value="Unassembled WGS sequence"/>
</dbReference>
<organism evidence="1 2">
    <name type="scientific">Ancylomarina longa</name>
    <dbReference type="NCBI Taxonomy" id="2487017"/>
    <lineage>
        <taxon>Bacteria</taxon>
        <taxon>Pseudomonadati</taxon>
        <taxon>Bacteroidota</taxon>
        <taxon>Bacteroidia</taxon>
        <taxon>Marinilabiliales</taxon>
        <taxon>Marinifilaceae</taxon>
        <taxon>Ancylomarina</taxon>
    </lineage>
</organism>
<protein>
    <submittedName>
        <fullName evidence="1">Uncharacterized protein</fullName>
    </submittedName>
</protein>
<dbReference type="RefSeq" id="WP_127343828.1">
    <property type="nucleotide sequence ID" value="NZ_RJJX01000011.1"/>
</dbReference>
<dbReference type="EMBL" id="RJJX01000011">
    <property type="protein sequence ID" value="RUT78158.1"/>
    <property type="molecule type" value="Genomic_DNA"/>
</dbReference>
<accession>A0A434AUY1</accession>
<reference evidence="1 2" key="1">
    <citation type="submission" date="2018-11" db="EMBL/GenBank/DDBJ databases">
        <title>Parancylomarina longa gen. nov., sp. nov., isolated from sediments of southern Okinawa.</title>
        <authorList>
            <person name="Fu T."/>
        </authorList>
    </citation>
    <scope>NUCLEOTIDE SEQUENCE [LARGE SCALE GENOMIC DNA]</scope>
    <source>
        <strain evidence="1 2">T3-2 S1-C</strain>
    </source>
</reference>